<evidence type="ECO:0000256" key="2">
    <source>
        <dbReference type="ARBA" id="ARBA00009765"/>
    </source>
</evidence>
<protein>
    <submittedName>
        <fullName evidence="13">Magnesium transporter CorA family protein</fullName>
    </submittedName>
</protein>
<dbReference type="InterPro" id="IPR045861">
    <property type="entry name" value="CorA_cytoplasmic_dom"/>
</dbReference>
<feature type="transmembrane region" description="Helical" evidence="12">
    <location>
        <begin position="302"/>
        <end position="323"/>
    </location>
</feature>
<evidence type="ECO:0000256" key="5">
    <source>
        <dbReference type="ARBA" id="ARBA00022692"/>
    </source>
</evidence>
<keyword evidence="9 12" id="KW-0472">Membrane</keyword>
<evidence type="ECO:0000256" key="8">
    <source>
        <dbReference type="ARBA" id="ARBA00023065"/>
    </source>
</evidence>
<proteinExistence type="inferred from homology"/>
<keyword evidence="4" id="KW-1003">Cell membrane</keyword>
<keyword evidence="8" id="KW-0406">Ion transport</keyword>
<evidence type="ECO:0000256" key="4">
    <source>
        <dbReference type="ARBA" id="ARBA00022475"/>
    </source>
</evidence>
<comment type="catalytic activity">
    <reaction evidence="10">
        <text>Mg(2+)(in) = Mg(2+)(out)</text>
        <dbReference type="Rhea" id="RHEA:29827"/>
        <dbReference type="ChEBI" id="CHEBI:18420"/>
    </reaction>
</comment>
<dbReference type="SUPFAM" id="SSF144083">
    <property type="entry name" value="Magnesium transport protein CorA, transmembrane region"/>
    <property type="match status" value="1"/>
</dbReference>
<dbReference type="PANTHER" id="PTHR47685:SF1">
    <property type="entry name" value="MAGNESIUM TRANSPORT PROTEIN CORA"/>
    <property type="match status" value="1"/>
</dbReference>
<evidence type="ECO:0000256" key="12">
    <source>
        <dbReference type="SAM" id="Phobius"/>
    </source>
</evidence>
<evidence type="ECO:0000256" key="6">
    <source>
        <dbReference type="ARBA" id="ARBA00022842"/>
    </source>
</evidence>
<dbReference type="EMBL" id="JAMOIM010000014">
    <property type="protein sequence ID" value="MCW6510204.1"/>
    <property type="molecule type" value="Genomic_DNA"/>
</dbReference>
<comment type="subcellular location">
    <subcellularLocation>
        <location evidence="1">Cell membrane</location>
        <topology evidence="1">Multi-pass membrane protein</topology>
    </subcellularLocation>
</comment>
<keyword evidence="3" id="KW-0813">Transport</keyword>
<keyword evidence="7 12" id="KW-1133">Transmembrane helix</keyword>
<comment type="caution">
    <text evidence="13">The sequence shown here is derived from an EMBL/GenBank/DDBJ whole genome shotgun (WGS) entry which is preliminary data.</text>
</comment>
<comment type="function">
    <text evidence="11">Mediates influx of magnesium ions. Alternates between open and closed states. Activated by low cytoplasmic Mg(2+) levels. Inactive when cytoplasmic Mg(2+) levels are high.</text>
</comment>
<reference evidence="13" key="1">
    <citation type="submission" date="2022-05" db="EMBL/GenBank/DDBJ databases">
        <authorList>
            <person name="Pankratov T."/>
        </authorList>
    </citation>
    <scope>NUCLEOTIDE SEQUENCE</scope>
    <source>
        <strain evidence="13">BP6-180914</strain>
    </source>
</reference>
<gene>
    <name evidence="13" type="ORF">M8523_19480</name>
</gene>
<evidence type="ECO:0000256" key="10">
    <source>
        <dbReference type="ARBA" id="ARBA00034269"/>
    </source>
</evidence>
<comment type="similarity">
    <text evidence="2">Belongs to the CorA metal ion transporter (MIT) (TC 1.A.35) family.</text>
</comment>
<dbReference type="InterPro" id="IPR002523">
    <property type="entry name" value="MgTranspt_CorA/ZnTranspt_ZntB"/>
</dbReference>
<organism evidence="13 14">
    <name type="scientific">Lichenifustis flavocetrariae</name>
    <dbReference type="NCBI Taxonomy" id="2949735"/>
    <lineage>
        <taxon>Bacteria</taxon>
        <taxon>Pseudomonadati</taxon>
        <taxon>Pseudomonadota</taxon>
        <taxon>Alphaproteobacteria</taxon>
        <taxon>Hyphomicrobiales</taxon>
        <taxon>Lichenihabitantaceae</taxon>
        <taxon>Lichenifustis</taxon>
    </lineage>
</organism>
<dbReference type="SUPFAM" id="SSF143865">
    <property type="entry name" value="CorA soluble domain-like"/>
    <property type="match status" value="1"/>
</dbReference>
<evidence type="ECO:0000256" key="7">
    <source>
        <dbReference type="ARBA" id="ARBA00022989"/>
    </source>
</evidence>
<name>A0AA42CK52_9HYPH</name>
<keyword evidence="6" id="KW-0460">Magnesium</keyword>
<dbReference type="Pfam" id="PF01544">
    <property type="entry name" value="CorA"/>
    <property type="match status" value="1"/>
</dbReference>
<dbReference type="GO" id="GO:0005886">
    <property type="term" value="C:plasma membrane"/>
    <property type="evidence" value="ECO:0007669"/>
    <property type="project" value="UniProtKB-SubCell"/>
</dbReference>
<dbReference type="InterPro" id="IPR045863">
    <property type="entry name" value="CorA_TM1_TM2"/>
</dbReference>
<dbReference type="RefSeq" id="WP_282586582.1">
    <property type="nucleotide sequence ID" value="NZ_JAMOIM010000014.1"/>
</dbReference>
<sequence>MITLYDAQGTVLPTGFDGRGLPSGVVLIDLLRPDASEIAYVERVTGLTLPSSHRMSEVEVSSRLAMQRNALQVTSPIVYRTNDIAVNTSPVGFLLSARLLITIRFVELKAFTDFLEQKPFRIGDPSQAPMELFLGLVETIVDRMADAMEQIGVDLDRMSQHIFQPDVDIDVATKPVHAERRLSRSLKTIGRNGDHTSHARDSLLGLGRLVAYVGTHAEERLSANAKNRLETLKQDIASLNDYQNRLADKVQFLLDSTLGFINIEQNRLFKLLTIASVVGVPPTFVVGLYGMNFKNMPEYDWAYGYEWGWVLIVISVVVPMVWLKWRGWF</sequence>
<dbReference type="PANTHER" id="PTHR47685">
    <property type="entry name" value="MAGNESIUM TRANSPORT PROTEIN CORA"/>
    <property type="match status" value="1"/>
</dbReference>
<evidence type="ECO:0000313" key="13">
    <source>
        <dbReference type="EMBL" id="MCW6510204.1"/>
    </source>
</evidence>
<dbReference type="Proteomes" id="UP001165667">
    <property type="component" value="Unassembled WGS sequence"/>
</dbReference>
<evidence type="ECO:0000256" key="1">
    <source>
        <dbReference type="ARBA" id="ARBA00004651"/>
    </source>
</evidence>
<feature type="transmembrane region" description="Helical" evidence="12">
    <location>
        <begin position="268"/>
        <end position="290"/>
    </location>
</feature>
<evidence type="ECO:0000256" key="9">
    <source>
        <dbReference type="ARBA" id="ARBA00023136"/>
    </source>
</evidence>
<evidence type="ECO:0000313" key="14">
    <source>
        <dbReference type="Proteomes" id="UP001165667"/>
    </source>
</evidence>
<dbReference type="InterPro" id="IPR050829">
    <property type="entry name" value="CorA_MIT"/>
</dbReference>
<dbReference type="GO" id="GO:0015087">
    <property type="term" value="F:cobalt ion transmembrane transporter activity"/>
    <property type="evidence" value="ECO:0007669"/>
    <property type="project" value="TreeGrafter"/>
</dbReference>
<dbReference type="GO" id="GO:0015095">
    <property type="term" value="F:magnesium ion transmembrane transporter activity"/>
    <property type="evidence" value="ECO:0007669"/>
    <property type="project" value="TreeGrafter"/>
</dbReference>
<accession>A0AA42CK52</accession>
<evidence type="ECO:0000256" key="3">
    <source>
        <dbReference type="ARBA" id="ARBA00022448"/>
    </source>
</evidence>
<dbReference type="FunFam" id="1.20.58.340:FF:000004">
    <property type="entry name" value="Magnesium transport protein CorA"/>
    <property type="match status" value="1"/>
</dbReference>
<dbReference type="AlphaFoldDB" id="A0AA42CK52"/>
<evidence type="ECO:0000256" key="11">
    <source>
        <dbReference type="ARBA" id="ARBA00045497"/>
    </source>
</evidence>
<dbReference type="Gene3D" id="1.20.58.340">
    <property type="entry name" value="Magnesium transport protein CorA, transmembrane region"/>
    <property type="match status" value="2"/>
</dbReference>
<dbReference type="GO" id="GO:0015099">
    <property type="term" value="F:nickel cation transmembrane transporter activity"/>
    <property type="evidence" value="ECO:0007669"/>
    <property type="project" value="TreeGrafter"/>
</dbReference>
<keyword evidence="5 12" id="KW-0812">Transmembrane</keyword>
<dbReference type="CDD" id="cd12837">
    <property type="entry name" value="EcCorA-like_u1"/>
    <property type="match status" value="1"/>
</dbReference>
<keyword evidence="14" id="KW-1185">Reference proteome</keyword>